<dbReference type="AlphaFoldDB" id="A0A2G9Y767"/>
<keyword evidence="1" id="KW-0812">Transmembrane</keyword>
<name>A0A2G9Y767_9BACT</name>
<accession>A0A2G9Y767</accession>
<organism evidence="2 3">
    <name type="scientific">Candidatus Roizmanbacteria bacterium CG23_combo_of_CG06-09_8_20_14_all_35_49</name>
    <dbReference type="NCBI Taxonomy" id="1974863"/>
    <lineage>
        <taxon>Bacteria</taxon>
        <taxon>Candidatus Roizmaniibacteriota</taxon>
    </lineage>
</organism>
<comment type="caution">
    <text evidence="2">The sequence shown here is derived from an EMBL/GenBank/DDBJ whole genome shotgun (WGS) entry which is preliminary data.</text>
</comment>
<feature type="transmembrane region" description="Helical" evidence="1">
    <location>
        <begin position="41"/>
        <end position="65"/>
    </location>
</feature>
<sequence>MSTLIITYLSICPLFSASTMKSSMISASAVAVYIIIGRWSYANYNLFTATLLPILISYIYGYFLYQIVIRKIS</sequence>
<evidence type="ECO:0000256" key="1">
    <source>
        <dbReference type="SAM" id="Phobius"/>
    </source>
</evidence>
<dbReference type="EMBL" id="PCRE01000025">
    <property type="protein sequence ID" value="PIP15060.1"/>
    <property type="molecule type" value="Genomic_DNA"/>
</dbReference>
<gene>
    <name evidence="2" type="ORF">COX47_01780</name>
</gene>
<keyword evidence="1" id="KW-1133">Transmembrane helix</keyword>
<reference evidence="2 3" key="1">
    <citation type="submission" date="2017-09" db="EMBL/GenBank/DDBJ databases">
        <title>Depth-based differentiation of microbial function through sediment-hosted aquifers and enrichment of novel symbionts in the deep terrestrial subsurface.</title>
        <authorList>
            <person name="Probst A.J."/>
            <person name="Ladd B."/>
            <person name="Jarett J.K."/>
            <person name="Geller-Mcgrath D.E."/>
            <person name="Sieber C.M."/>
            <person name="Emerson J.B."/>
            <person name="Anantharaman K."/>
            <person name="Thomas B.C."/>
            <person name="Malmstrom R."/>
            <person name="Stieglmeier M."/>
            <person name="Klingl A."/>
            <person name="Woyke T."/>
            <person name="Ryan C.M."/>
            <person name="Banfield J.F."/>
        </authorList>
    </citation>
    <scope>NUCLEOTIDE SEQUENCE [LARGE SCALE GENOMIC DNA]</scope>
    <source>
        <strain evidence="2">CG23_combo_of_CG06-09_8_20_14_all_35_49</strain>
    </source>
</reference>
<dbReference type="Proteomes" id="UP000231025">
    <property type="component" value="Unassembled WGS sequence"/>
</dbReference>
<protein>
    <submittedName>
        <fullName evidence="2">Uncharacterized protein</fullName>
    </submittedName>
</protein>
<evidence type="ECO:0000313" key="2">
    <source>
        <dbReference type="EMBL" id="PIP15060.1"/>
    </source>
</evidence>
<evidence type="ECO:0000313" key="3">
    <source>
        <dbReference type="Proteomes" id="UP000231025"/>
    </source>
</evidence>
<proteinExistence type="predicted"/>
<keyword evidence="1" id="KW-0472">Membrane</keyword>